<dbReference type="EMBL" id="AP012489">
    <property type="protein sequence ID" value="BAN89840.1"/>
    <property type="molecule type" value="Genomic_DNA"/>
</dbReference>
<evidence type="ECO:0000256" key="1">
    <source>
        <dbReference type="SAM" id="MobiDB-lite"/>
    </source>
</evidence>
<dbReference type="AlphaFoldDB" id="U3TCS1"/>
<evidence type="ECO:0000313" key="2">
    <source>
        <dbReference type="EMBL" id="BAN89840.1"/>
    </source>
</evidence>
<reference evidence="2 3" key="1">
    <citation type="journal article" date="2013" name="Appl. Environ. Microbiol.">
        <title>Variation of the Virus-Related Elements within Syntenic Genomes of the Hyperthermophilic Archaeon Aeropyrum.</title>
        <authorList>
            <person name="Daifuku T."/>
            <person name="Yoshida T."/>
            <person name="Kitamura T."/>
            <person name="Kawaichi S."/>
            <person name="Inoue T."/>
            <person name="Nomura K."/>
            <person name="Yoshida Y."/>
            <person name="Kuno S."/>
            <person name="Sako Y."/>
        </authorList>
    </citation>
    <scope>NUCLEOTIDE SEQUENCE [LARGE SCALE GENOMIC DNA]</scope>
    <source>
        <strain evidence="2 3">SY1</strain>
    </source>
</reference>
<gene>
    <name evidence="2" type="ORF">ACAM_0371</name>
</gene>
<dbReference type="Proteomes" id="UP000016887">
    <property type="component" value="Chromosome"/>
</dbReference>
<accession>U3TCS1</accession>
<proteinExistence type="predicted"/>
<keyword evidence="3" id="KW-1185">Reference proteome</keyword>
<name>U3TCS1_9CREN</name>
<protein>
    <submittedName>
        <fullName evidence="2">Acyl-CoA dehydrogenase</fullName>
    </submittedName>
</protein>
<evidence type="ECO:0000313" key="3">
    <source>
        <dbReference type="Proteomes" id="UP000016887"/>
    </source>
</evidence>
<dbReference type="KEGG" id="acj:ACAM_0371"/>
<organism evidence="2 3">
    <name type="scientific">Aeropyrum camini SY1 = JCM 12091</name>
    <dbReference type="NCBI Taxonomy" id="1198449"/>
    <lineage>
        <taxon>Archaea</taxon>
        <taxon>Thermoproteota</taxon>
        <taxon>Thermoprotei</taxon>
        <taxon>Desulfurococcales</taxon>
        <taxon>Desulfurococcaceae</taxon>
        <taxon>Aeropyrum</taxon>
    </lineage>
</organism>
<sequence>MSRHRLYIPADPTLDNGMHRRNRVYTAPSNPHNPYATHTGHPGGFRAAGEMQSQPPYYTRRSPHSISLLLLQRGFPYWLQPRRAQKLKLNSHIG</sequence>
<feature type="region of interest" description="Disordered" evidence="1">
    <location>
        <begin position="26"/>
        <end position="59"/>
    </location>
</feature>